<reference evidence="4" key="3">
    <citation type="journal article" date="2019" name="J. ISSAAS">
        <title>Genomics, evolutionary history and diagnostics of the Alternaria alternata species group including apple and Asian pear pathotypes.</title>
        <authorList>
            <person name="Armitage A.D."/>
            <person name="Cockerton H.M."/>
            <person name="Sreenivasaprasad S."/>
            <person name="Woodhall J."/>
            <person name="Lane C."/>
            <person name="Harrison R.J."/>
            <person name="Clarkson J.P."/>
        </authorList>
    </citation>
    <scope>NUCLEOTIDE SEQUENCE</scope>
    <source>
        <strain evidence="4">FERA 1177</strain>
    </source>
</reference>
<gene>
    <name evidence="4" type="ORF">AA0117_g1227</name>
    <name evidence="3" type="ORF">CC77DRAFT_955519</name>
</gene>
<keyword evidence="3" id="KW-0808">Transferase</keyword>
<name>A0A177E0G8_ALTAL</name>
<feature type="transmembrane region" description="Helical" evidence="2">
    <location>
        <begin position="28"/>
        <end position="44"/>
    </location>
</feature>
<dbReference type="Proteomes" id="UP000077248">
    <property type="component" value="Unassembled WGS sequence"/>
</dbReference>
<feature type="region of interest" description="Disordered" evidence="1">
    <location>
        <begin position="374"/>
        <end position="398"/>
    </location>
</feature>
<organism evidence="3 5">
    <name type="scientific">Alternaria alternata</name>
    <name type="common">Alternaria rot fungus</name>
    <name type="synonym">Torula alternata</name>
    <dbReference type="NCBI Taxonomy" id="5599"/>
    <lineage>
        <taxon>Eukaryota</taxon>
        <taxon>Fungi</taxon>
        <taxon>Dikarya</taxon>
        <taxon>Ascomycota</taxon>
        <taxon>Pezizomycotina</taxon>
        <taxon>Dothideomycetes</taxon>
        <taxon>Pleosporomycetidae</taxon>
        <taxon>Pleosporales</taxon>
        <taxon>Pleosporineae</taxon>
        <taxon>Pleosporaceae</taxon>
        <taxon>Alternaria</taxon>
        <taxon>Alternaria sect. Alternaria</taxon>
        <taxon>Alternaria alternata complex</taxon>
    </lineage>
</organism>
<evidence type="ECO:0000256" key="2">
    <source>
        <dbReference type="SAM" id="Phobius"/>
    </source>
</evidence>
<dbReference type="STRING" id="5599.A0A177E0G8"/>
<keyword evidence="2" id="KW-0812">Transmembrane</keyword>
<evidence type="ECO:0000256" key="1">
    <source>
        <dbReference type="SAM" id="MobiDB-lite"/>
    </source>
</evidence>
<dbReference type="KEGG" id="aalt:CC77DRAFT_955519"/>
<dbReference type="EMBL" id="PDXD01000001">
    <property type="protein sequence ID" value="RYN83469.1"/>
    <property type="molecule type" value="Genomic_DNA"/>
</dbReference>
<dbReference type="SUPFAM" id="SSF53448">
    <property type="entry name" value="Nucleotide-diphospho-sugar transferases"/>
    <property type="match status" value="1"/>
</dbReference>
<dbReference type="Gene3D" id="3.90.550.10">
    <property type="entry name" value="Spore Coat Polysaccharide Biosynthesis Protein SpsA, Chain A"/>
    <property type="match status" value="1"/>
</dbReference>
<dbReference type="VEuPathDB" id="FungiDB:CC77DRAFT_955519"/>
<accession>A0A177E0G8</accession>
<dbReference type="EMBL" id="KV441471">
    <property type="protein sequence ID" value="OAG24529.1"/>
    <property type="molecule type" value="Genomic_DNA"/>
</dbReference>
<evidence type="ECO:0000313" key="6">
    <source>
        <dbReference type="Proteomes" id="UP000291422"/>
    </source>
</evidence>
<dbReference type="InterPro" id="IPR050587">
    <property type="entry name" value="GNT1/Glycosyltrans_8"/>
</dbReference>
<evidence type="ECO:0000313" key="5">
    <source>
        <dbReference type="Proteomes" id="UP000077248"/>
    </source>
</evidence>
<evidence type="ECO:0000313" key="4">
    <source>
        <dbReference type="EMBL" id="RYN83469.1"/>
    </source>
</evidence>
<keyword evidence="5" id="KW-1185">Reference proteome</keyword>
<evidence type="ECO:0000313" key="3">
    <source>
        <dbReference type="EMBL" id="OAG24529.1"/>
    </source>
</evidence>
<proteinExistence type="predicted"/>
<reference evidence="3 5" key="1">
    <citation type="submission" date="2016-05" db="EMBL/GenBank/DDBJ databases">
        <title>Comparative analysis of secretome profiles of manganese(II)-oxidizing ascomycete fungi.</title>
        <authorList>
            <consortium name="DOE Joint Genome Institute"/>
            <person name="Zeiner C.A."/>
            <person name="Purvine S.O."/>
            <person name="Zink E.M."/>
            <person name="Wu S."/>
            <person name="Pasa-Tolic L."/>
            <person name="Chaput D.L."/>
            <person name="Haridas S."/>
            <person name="Grigoriev I.V."/>
            <person name="Santelli C.M."/>
            <person name="Hansel C.M."/>
        </authorList>
    </citation>
    <scope>NUCLEOTIDE SEQUENCE [LARGE SCALE GENOMIC DNA]</scope>
    <source>
        <strain evidence="3 5">SRC1lrK2f</strain>
    </source>
</reference>
<keyword evidence="2" id="KW-1133">Transmembrane helix</keyword>
<dbReference type="PANTHER" id="PTHR11183">
    <property type="entry name" value="GLYCOGENIN SUBFAMILY MEMBER"/>
    <property type="match status" value="1"/>
</dbReference>
<dbReference type="GeneID" id="29121074"/>
<sequence>MRRRRSDELPQFANEAEFPSFRLRRRHAYYLVGFLFVCWILYPSRNATPAPGTGDNIKVNWSNYAYSVYATDRGELCHAVMVLEALARFGSKADRVLFYPDHWDTKVDSSQDRDSQLLTLARDTYNAKLHPVKLLEVAGRSENGWKWDESVTKFLAFGLEYYDRVIALESEITLLDSLDELFLLPHTPVAMPRAYWTDSKPWPLSTTLMVIEPSLDELEKFKKRMLEGGDPMLVEMHRFDMEIINERFEESALVLPHRPYALRTAEFTRHDHSDYLGGANETWDAEKVYKEGKIVQFSDRPLPSPMVMWSEESLRDMQPDCGGSHEGTCAERRIWKGLYDDFRKRRRDVCKLLSLPAPDWNKIKEEFRPATAMKPAIDASSNETAAAPSASGGPLLGN</sequence>
<keyword evidence="2" id="KW-0472">Membrane</keyword>
<dbReference type="InterPro" id="IPR029044">
    <property type="entry name" value="Nucleotide-diphossugar_trans"/>
</dbReference>
<protein>
    <submittedName>
        <fullName evidence="3">Glucose N-acetyltransferase 1</fullName>
    </submittedName>
</protein>
<dbReference type="AlphaFoldDB" id="A0A177E0G8"/>
<dbReference type="GO" id="GO:0016740">
    <property type="term" value="F:transferase activity"/>
    <property type="evidence" value="ECO:0007669"/>
    <property type="project" value="UniProtKB-KW"/>
</dbReference>
<dbReference type="Proteomes" id="UP000291422">
    <property type="component" value="Unassembled WGS sequence"/>
</dbReference>
<dbReference type="OMA" id="CRDREVW"/>
<dbReference type="RefSeq" id="XP_018389950.1">
    <property type="nucleotide sequence ID" value="XM_018535480.1"/>
</dbReference>
<reference evidence="6" key="2">
    <citation type="journal article" date="2019" name="bioRxiv">
        <title>Genomics, evolutionary history and diagnostics of the Alternaria alternata species group including apple and Asian pear pathotypes.</title>
        <authorList>
            <person name="Armitage A.D."/>
            <person name="Cockerton H.M."/>
            <person name="Sreenivasaprasad S."/>
            <person name="Woodhall J.W."/>
            <person name="Lane C.R."/>
            <person name="Harrison R.J."/>
            <person name="Clarkson J.P."/>
        </authorList>
    </citation>
    <scope>NUCLEOTIDE SEQUENCE [LARGE SCALE GENOMIC DNA]</scope>
    <source>
        <strain evidence="6">FERA 1177</strain>
    </source>
</reference>